<evidence type="ECO:0000313" key="1">
    <source>
        <dbReference type="EMBL" id="GCB68324.1"/>
    </source>
</evidence>
<comment type="caution">
    <text evidence="1">The sequence shown here is derived from an EMBL/GenBank/DDBJ whole genome shotgun (WGS) entry which is preliminary data.</text>
</comment>
<proteinExistence type="predicted"/>
<evidence type="ECO:0000313" key="2">
    <source>
        <dbReference type="Proteomes" id="UP000288216"/>
    </source>
</evidence>
<gene>
    <name evidence="1" type="ORF">scyTo_0005286</name>
</gene>
<accession>A0A401P5B0</accession>
<keyword evidence="2" id="KW-1185">Reference proteome</keyword>
<dbReference type="Proteomes" id="UP000288216">
    <property type="component" value="Unassembled WGS sequence"/>
</dbReference>
<dbReference type="EMBL" id="BFAA01001628">
    <property type="protein sequence ID" value="GCB68324.1"/>
    <property type="molecule type" value="Genomic_DNA"/>
</dbReference>
<dbReference type="AlphaFoldDB" id="A0A401P5B0"/>
<name>A0A401P5B0_SCYTO</name>
<sequence>MRAVTSDPFVLLLLLLAVGAAVMLLLLLDPIVELQWGFHVRAVKAAGTGCAPCAMRSGPDGEILARRLAYSGSRRIQATRPIGGANQNNRHDVIWRRKGSGALLWDWDCCEEIRGSIPFGTKARTDDRAG</sequence>
<protein>
    <submittedName>
        <fullName evidence="1">Uncharacterized protein</fullName>
    </submittedName>
</protein>
<organism evidence="1 2">
    <name type="scientific">Scyliorhinus torazame</name>
    <name type="common">Cloudy catshark</name>
    <name type="synonym">Catulus torazame</name>
    <dbReference type="NCBI Taxonomy" id="75743"/>
    <lineage>
        <taxon>Eukaryota</taxon>
        <taxon>Metazoa</taxon>
        <taxon>Chordata</taxon>
        <taxon>Craniata</taxon>
        <taxon>Vertebrata</taxon>
        <taxon>Chondrichthyes</taxon>
        <taxon>Elasmobranchii</taxon>
        <taxon>Galeomorphii</taxon>
        <taxon>Galeoidea</taxon>
        <taxon>Carcharhiniformes</taxon>
        <taxon>Scyliorhinidae</taxon>
        <taxon>Scyliorhinus</taxon>
    </lineage>
</organism>
<reference evidence="1 2" key="1">
    <citation type="journal article" date="2018" name="Nat. Ecol. Evol.">
        <title>Shark genomes provide insights into elasmobranch evolution and the origin of vertebrates.</title>
        <authorList>
            <person name="Hara Y"/>
            <person name="Yamaguchi K"/>
            <person name="Onimaru K"/>
            <person name="Kadota M"/>
            <person name="Koyanagi M"/>
            <person name="Keeley SD"/>
            <person name="Tatsumi K"/>
            <person name="Tanaka K"/>
            <person name="Motone F"/>
            <person name="Kageyama Y"/>
            <person name="Nozu R"/>
            <person name="Adachi N"/>
            <person name="Nishimura O"/>
            <person name="Nakagawa R"/>
            <person name="Tanegashima C"/>
            <person name="Kiyatake I"/>
            <person name="Matsumoto R"/>
            <person name="Murakumo K"/>
            <person name="Nishida K"/>
            <person name="Terakita A"/>
            <person name="Kuratani S"/>
            <person name="Sato K"/>
            <person name="Hyodo S Kuraku.S."/>
        </authorList>
    </citation>
    <scope>NUCLEOTIDE SEQUENCE [LARGE SCALE GENOMIC DNA]</scope>
</reference>